<feature type="domain" description="PAS" evidence="7">
    <location>
        <begin position="263"/>
        <end position="335"/>
    </location>
</feature>
<keyword evidence="3" id="KW-0597">Phosphoprotein</keyword>
<dbReference type="InterPro" id="IPR013767">
    <property type="entry name" value="PAS_fold"/>
</dbReference>
<comment type="catalytic activity">
    <reaction evidence="1">
        <text>ATP + protein L-histidine = ADP + protein N-phospho-L-histidine.</text>
        <dbReference type="EC" id="2.7.13.3"/>
    </reaction>
</comment>
<dbReference type="InterPro" id="IPR005467">
    <property type="entry name" value="His_kinase_dom"/>
</dbReference>
<dbReference type="Gene3D" id="3.30.565.10">
    <property type="entry name" value="Histidine kinase-like ATPase, C-terminal domain"/>
    <property type="match status" value="1"/>
</dbReference>
<dbReference type="PRINTS" id="PR00344">
    <property type="entry name" value="BCTRLSENSOR"/>
</dbReference>
<dbReference type="InterPro" id="IPR003594">
    <property type="entry name" value="HATPase_dom"/>
</dbReference>
<dbReference type="RefSeq" id="WP_205722873.1">
    <property type="nucleotide sequence ID" value="NZ_CP070608.1"/>
</dbReference>
<dbReference type="SMART" id="SM00091">
    <property type="entry name" value="PAS"/>
    <property type="match status" value="5"/>
</dbReference>
<dbReference type="NCBIfam" id="TIGR00229">
    <property type="entry name" value="sensory_box"/>
    <property type="match status" value="4"/>
</dbReference>
<evidence type="ECO:0000259" key="6">
    <source>
        <dbReference type="PROSITE" id="PS50109"/>
    </source>
</evidence>
<dbReference type="SMART" id="SM00086">
    <property type="entry name" value="PAC"/>
    <property type="match status" value="3"/>
</dbReference>
<dbReference type="PROSITE" id="PS50109">
    <property type="entry name" value="HIS_KIN"/>
    <property type="match status" value="1"/>
</dbReference>
<dbReference type="InterPro" id="IPR000014">
    <property type="entry name" value="PAS"/>
</dbReference>
<dbReference type="InterPro" id="IPR001610">
    <property type="entry name" value="PAC"/>
</dbReference>
<dbReference type="CDD" id="cd00075">
    <property type="entry name" value="HATPase"/>
    <property type="match status" value="1"/>
</dbReference>
<dbReference type="Pfam" id="PF00989">
    <property type="entry name" value="PAS"/>
    <property type="match status" value="1"/>
</dbReference>
<dbReference type="Gene3D" id="1.10.287.130">
    <property type="match status" value="1"/>
</dbReference>
<dbReference type="SUPFAM" id="SSF47384">
    <property type="entry name" value="Homodimeric domain of signal transducing histidine kinase"/>
    <property type="match status" value="1"/>
</dbReference>
<feature type="domain" description="PAC" evidence="8">
    <location>
        <begin position="469"/>
        <end position="522"/>
    </location>
</feature>
<reference evidence="9" key="1">
    <citation type="submission" date="2021-02" db="EMBL/GenBank/DDBJ databases">
        <title>Fulvivirga sp. S481 isolated from sea water.</title>
        <authorList>
            <person name="Bae S.S."/>
            <person name="Baek K."/>
        </authorList>
    </citation>
    <scope>NUCLEOTIDE SEQUENCE</scope>
    <source>
        <strain evidence="9">S481</strain>
    </source>
</reference>
<dbReference type="InterPro" id="IPR052162">
    <property type="entry name" value="Sensor_kinase/Photoreceptor"/>
</dbReference>
<dbReference type="PROSITE" id="PS50113">
    <property type="entry name" value="PAC"/>
    <property type="match status" value="1"/>
</dbReference>
<dbReference type="SMART" id="SM00387">
    <property type="entry name" value="HATPase_c"/>
    <property type="match status" value="1"/>
</dbReference>
<keyword evidence="5" id="KW-0418">Kinase</keyword>
<keyword evidence="10" id="KW-1185">Reference proteome</keyword>
<evidence type="ECO:0000259" key="8">
    <source>
        <dbReference type="PROSITE" id="PS50113"/>
    </source>
</evidence>
<feature type="domain" description="PAS" evidence="7">
    <location>
        <begin position="11"/>
        <end position="77"/>
    </location>
</feature>
<gene>
    <name evidence="9" type="ORF">JR347_04585</name>
</gene>
<keyword evidence="4" id="KW-0808">Transferase</keyword>
<dbReference type="PANTHER" id="PTHR43304">
    <property type="entry name" value="PHYTOCHROME-LIKE PROTEIN CPH1"/>
    <property type="match status" value="1"/>
</dbReference>
<evidence type="ECO:0000256" key="5">
    <source>
        <dbReference type="ARBA" id="ARBA00022777"/>
    </source>
</evidence>
<dbReference type="Pfam" id="PF02518">
    <property type="entry name" value="HATPase_c"/>
    <property type="match status" value="1"/>
</dbReference>
<sequence>MIQLGPDGLVISELFEASVDGIFLLDDDCRVFSWNKKMKSLTGFDQDLVKGKHIFNLSGQFKRTFFIEALKSALNNEGSVLSERLVFPVKGSFVYCQASISPFSLPYGEGIGCMVVLRQLNESKKESRFKPLVEESPIATAIYDRKGQPKYFNKAYGKIWGASTKISSYVLDSYNILEDIQLVDLGIMPFIEKAFAGETCEIPAVSYNPEKTPALKNLGLDEYKFVKGHLFPIVNAERQVEEVVLVLNDVTFQKQAEQILSDTHAKFQKLTHGLPGVIYEYEEIGENPHTFRYISEGCQDMFGFSPEEILANSALLENRIHSEDIDSYRQSMRNSEFGARNWAWQGRIVVNNVTKWIEGKSSPTKLNDGSIVRYGLLLDITDKKEVERQYKLTEERLQLALDGADLGLWEWEHKKGKFLLNKSWAHKLGYDHSEFNKHFSKWESLVHPEDLEVFNTKTEQFSLGTKEVVEFEYRMKTKSGEWVWVLDRGKVIERTKTGKVKRASGTILDVNKSKITQQLIKQNEQLFTQLFENAPLGLVLLDDKHQVVQMNQGFVDMFGYTQEEVIGNQLNNIIVPDASVQESIDINTLTSKGTVGILESHRLHKNGNMVPVIIYGVPISYNETTIGIYGIYVNIAERVKAEKELQIRNNELDNFVYKVSHDLRAPLSSILGLVHLANHEQNEDDLKEYIAIIENRVKQLDSFINDVLSHSKNLKMDVKVDEINFKEIIDNCYAELSYLPHSQNVLRKIAIDGPAFYSDVWRIKEVFRNLISNAIKYADPEKDCSFISLDITITEEQATIRVEDNGIGIDDESLPKIFEMFYRATTKAEGSGIGLYIVKNAIEKLGGQVELESKADEGTIFNIILPNQCHNAEIKA</sequence>
<evidence type="ECO:0000313" key="10">
    <source>
        <dbReference type="Proteomes" id="UP000662783"/>
    </source>
</evidence>
<organism evidence="9 10">
    <name type="scientific">Fulvivirga lutea</name>
    <dbReference type="NCBI Taxonomy" id="2810512"/>
    <lineage>
        <taxon>Bacteria</taxon>
        <taxon>Pseudomonadati</taxon>
        <taxon>Bacteroidota</taxon>
        <taxon>Cytophagia</taxon>
        <taxon>Cytophagales</taxon>
        <taxon>Fulvivirgaceae</taxon>
        <taxon>Fulvivirga</taxon>
    </lineage>
</organism>
<evidence type="ECO:0000256" key="1">
    <source>
        <dbReference type="ARBA" id="ARBA00000085"/>
    </source>
</evidence>
<feature type="domain" description="PAS" evidence="7">
    <location>
        <begin position="523"/>
        <end position="577"/>
    </location>
</feature>
<dbReference type="InterPro" id="IPR003661">
    <property type="entry name" value="HisK_dim/P_dom"/>
</dbReference>
<dbReference type="GO" id="GO:0006355">
    <property type="term" value="P:regulation of DNA-templated transcription"/>
    <property type="evidence" value="ECO:0007669"/>
    <property type="project" value="InterPro"/>
</dbReference>
<dbReference type="GO" id="GO:0000155">
    <property type="term" value="F:phosphorelay sensor kinase activity"/>
    <property type="evidence" value="ECO:0007669"/>
    <property type="project" value="InterPro"/>
</dbReference>
<evidence type="ECO:0000256" key="2">
    <source>
        <dbReference type="ARBA" id="ARBA00012438"/>
    </source>
</evidence>
<evidence type="ECO:0000256" key="3">
    <source>
        <dbReference type="ARBA" id="ARBA00022553"/>
    </source>
</evidence>
<dbReference type="KEGG" id="fuv:JR347_04585"/>
<protein>
    <recommendedName>
        <fullName evidence="2">histidine kinase</fullName>
        <ecNumber evidence="2">2.7.13.3</ecNumber>
    </recommendedName>
</protein>
<dbReference type="Gene3D" id="3.30.450.20">
    <property type="entry name" value="PAS domain"/>
    <property type="match status" value="5"/>
</dbReference>
<dbReference type="InterPro" id="IPR004358">
    <property type="entry name" value="Sig_transdc_His_kin-like_C"/>
</dbReference>
<dbReference type="EC" id="2.7.13.3" evidence="2"/>
<dbReference type="AlphaFoldDB" id="A0A974WI65"/>
<accession>A0A974WI65</accession>
<dbReference type="PANTHER" id="PTHR43304:SF1">
    <property type="entry name" value="PAC DOMAIN-CONTAINING PROTEIN"/>
    <property type="match status" value="1"/>
</dbReference>
<dbReference type="SUPFAM" id="SSF55874">
    <property type="entry name" value="ATPase domain of HSP90 chaperone/DNA topoisomerase II/histidine kinase"/>
    <property type="match status" value="1"/>
</dbReference>
<dbReference type="Pfam" id="PF00512">
    <property type="entry name" value="HisKA"/>
    <property type="match status" value="1"/>
</dbReference>
<dbReference type="Pfam" id="PF13426">
    <property type="entry name" value="PAS_9"/>
    <property type="match status" value="1"/>
</dbReference>
<name>A0A974WI65_9BACT</name>
<dbReference type="InterPro" id="IPR000700">
    <property type="entry name" value="PAS-assoc_C"/>
</dbReference>
<dbReference type="InterPro" id="IPR036097">
    <property type="entry name" value="HisK_dim/P_sf"/>
</dbReference>
<dbReference type="CDD" id="cd00130">
    <property type="entry name" value="PAS"/>
    <property type="match status" value="4"/>
</dbReference>
<dbReference type="CDD" id="cd00082">
    <property type="entry name" value="HisKA"/>
    <property type="match status" value="1"/>
</dbReference>
<evidence type="ECO:0000313" key="9">
    <source>
        <dbReference type="EMBL" id="QSE98359.1"/>
    </source>
</evidence>
<proteinExistence type="predicted"/>
<feature type="domain" description="Histidine kinase" evidence="6">
    <location>
        <begin position="658"/>
        <end position="869"/>
    </location>
</feature>
<evidence type="ECO:0000259" key="7">
    <source>
        <dbReference type="PROSITE" id="PS50112"/>
    </source>
</evidence>
<dbReference type="Proteomes" id="UP000662783">
    <property type="component" value="Chromosome"/>
</dbReference>
<evidence type="ECO:0000256" key="4">
    <source>
        <dbReference type="ARBA" id="ARBA00022679"/>
    </source>
</evidence>
<dbReference type="Pfam" id="PF08447">
    <property type="entry name" value="PAS_3"/>
    <property type="match status" value="2"/>
</dbReference>
<dbReference type="InterPro" id="IPR036890">
    <property type="entry name" value="HATPase_C_sf"/>
</dbReference>
<dbReference type="InterPro" id="IPR013655">
    <property type="entry name" value="PAS_fold_3"/>
</dbReference>
<dbReference type="SUPFAM" id="SSF55785">
    <property type="entry name" value="PYP-like sensor domain (PAS domain)"/>
    <property type="match status" value="4"/>
</dbReference>
<dbReference type="EMBL" id="CP070608">
    <property type="protein sequence ID" value="QSE98359.1"/>
    <property type="molecule type" value="Genomic_DNA"/>
</dbReference>
<dbReference type="InterPro" id="IPR035965">
    <property type="entry name" value="PAS-like_dom_sf"/>
</dbReference>
<dbReference type="SMART" id="SM00388">
    <property type="entry name" value="HisKA"/>
    <property type="match status" value="1"/>
</dbReference>
<dbReference type="PROSITE" id="PS50112">
    <property type="entry name" value="PAS"/>
    <property type="match status" value="3"/>
</dbReference>